<dbReference type="GO" id="GO:0003677">
    <property type="term" value="F:DNA binding"/>
    <property type="evidence" value="ECO:0007669"/>
    <property type="project" value="UniProtKB-KW"/>
</dbReference>
<dbReference type="Gene3D" id="3.40.1310.20">
    <property type="match status" value="1"/>
</dbReference>
<evidence type="ECO:0000256" key="8">
    <source>
        <dbReference type="ARBA" id="ARBA00022801"/>
    </source>
</evidence>
<dbReference type="GO" id="GO:0016779">
    <property type="term" value="F:nucleotidyltransferase activity"/>
    <property type="evidence" value="ECO:0007669"/>
    <property type="project" value="UniProtKB-KW"/>
</dbReference>
<keyword evidence="8" id="KW-0378">Hydrolase</keyword>
<keyword evidence="10" id="KW-0238">DNA-binding</keyword>
<evidence type="ECO:0000259" key="11">
    <source>
        <dbReference type="PROSITE" id="PS52020"/>
    </source>
</evidence>
<dbReference type="OrthoDB" id="6433169at2759"/>
<dbReference type="GO" id="GO:0000166">
    <property type="term" value="F:nucleotide binding"/>
    <property type="evidence" value="ECO:0007669"/>
    <property type="project" value="UniProtKB-KW"/>
</dbReference>
<sequence>MSRCNGWSFTSFICEPEPVFDPAVHEYLILGREVCPDTGRQHIQGYVYFKQRRRLPFCKKWLPQAHFEGSKGSPESNKVYCSKDGDFTEYGRLPRSKSGGSVFKDESGDIASIKENHPGIFLRYKTNIVSSIKFRTEELSESCGVWITGPPRCGKDYAVRELGDCFVKSLNKWLDGYTNQRHVLLPDVEPEHGKWLGYFLKIWSDRYPFTAEIKGSSMLIRPDMIY</sequence>
<reference evidence="12 13" key="1">
    <citation type="journal article" date="2019" name="Sci. Rep.">
        <title>Orb-weaving spider Araneus ventricosus genome elucidates the spidroin gene catalogue.</title>
        <authorList>
            <person name="Kono N."/>
            <person name="Nakamura H."/>
            <person name="Ohtoshi R."/>
            <person name="Moran D.A.P."/>
            <person name="Shinohara A."/>
            <person name="Yoshida Y."/>
            <person name="Fujiwara M."/>
            <person name="Mori M."/>
            <person name="Tomita M."/>
            <person name="Arakawa K."/>
        </authorList>
    </citation>
    <scope>NUCLEOTIDE SEQUENCE [LARGE SCALE GENOMIC DNA]</scope>
</reference>
<dbReference type="AlphaFoldDB" id="A0A4Y2KHH7"/>
<gene>
    <name evidence="12" type="primary">rep_0</name>
    <name evidence="12" type="ORF">AVEN_57920_1</name>
</gene>
<keyword evidence="1" id="KW-0808">Transferase</keyword>
<dbReference type="GO" id="GO:0004519">
    <property type="term" value="F:endonuclease activity"/>
    <property type="evidence" value="ECO:0007669"/>
    <property type="project" value="UniProtKB-KW"/>
</dbReference>
<dbReference type="GO" id="GO:0016787">
    <property type="term" value="F:hydrolase activity"/>
    <property type="evidence" value="ECO:0007669"/>
    <property type="project" value="UniProtKB-KW"/>
</dbReference>
<dbReference type="PROSITE" id="PS52020">
    <property type="entry name" value="CRESS_DNA_REP"/>
    <property type="match status" value="1"/>
</dbReference>
<keyword evidence="7" id="KW-0255">Endonuclease</keyword>
<keyword evidence="2" id="KW-0548">Nucleotidyltransferase</keyword>
<feature type="domain" description="CRESS-DNA virus Rep endonuclease" evidence="11">
    <location>
        <begin position="1"/>
        <end position="93"/>
    </location>
</feature>
<name>A0A4Y2KHH7_ARAVE</name>
<organism evidence="12 13">
    <name type="scientific">Araneus ventricosus</name>
    <name type="common">Orbweaver spider</name>
    <name type="synonym">Epeira ventricosa</name>
    <dbReference type="NCBI Taxonomy" id="182803"/>
    <lineage>
        <taxon>Eukaryota</taxon>
        <taxon>Metazoa</taxon>
        <taxon>Ecdysozoa</taxon>
        <taxon>Arthropoda</taxon>
        <taxon>Chelicerata</taxon>
        <taxon>Arachnida</taxon>
        <taxon>Araneae</taxon>
        <taxon>Araneomorphae</taxon>
        <taxon>Entelegynae</taxon>
        <taxon>Araneoidea</taxon>
        <taxon>Araneidae</taxon>
        <taxon>Araneus</taxon>
    </lineage>
</organism>
<evidence type="ECO:0000256" key="5">
    <source>
        <dbReference type="ARBA" id="ARBA00022723"/>
    </source>
</evidence>
<keyword evidence="5" id="KW-0479">Metal-binding</keyword>
<evidence type="ECO:0000256" key="9">
    <source>
        <dbReference type="ARBA" id="ARBA00023124"/>
    </source>
</evidence>
<evidence type="ECO:0000256" key="3">
    <source>
        <dbReference type="ARBA" id="ARBA00022705"/>
    </source>
</evidence>
<evidence type="ECO:0000256" key="10">
    <source>
        <dbReference type="ARBA" id="ARBA00023125"/>
    </source>
</evidence>
<keyword evidence="9" id="KW-0190">Covalent protein-DNA linkage</keyword>
<protein>
    <submittedName>
        <fullName evidence="12">Replication-associated protein</fullName>
    </submittedName>
</protein>
<keyword evidence="6" id="KW-0547">Nucleotide-binding</keyword>
<dbReference type="EMBL" id="BGPR01004646">
    <property type="protein sequence ID" value="GBN01785.1"/>
    <property type="molecule type" value="Genomic_DNA"/>
</dbReference>
<accession>A0A4Y2KHH7</accession>
<evidence type="ECO:0000256" key="4">
    <source>
        <dbReference type="ARBA" id="ARBA00022722"/>
    </source>
</evidence>
<evidence type="ECO:0000256" key="7">
    <source>
        <dbReference type="ARBA" id="ARBA00022759"/>
    </source>
</evidence>
<evidence type="ECO:0000256" key="2">
    <source>
        <dbReference type="ARBA" id="ARBA00022695"/>
    </source>
</evidence>
<evidence type="ECO:0000313" key="12">
    <source>
        <dbReference type="EMBL" id="GBN01785.1"/>
    </source>
</evidence>
<dbReference type="GO" id="GO:0006260">
    <property type="term" value="P:DNA replication"/>
    <property type="evidence" value="ECO:0007669"/>
    <property type="project" value="UniProtKB-KW"/>
</dbReference>
<evidence type="ECO:0000256" key="1">
    <source>
        <dbReference type="ARBA" id="ARBA00022679"/>
    </source>
</evidence>
<dbReference type="InterPro" id="IPR049912">
    <property type="entry name" value="CRESS_DNA_REP"/>
</dbReference>
<proteinExistence type="predicted"/>
<evidence type="ECO:0000313" key="13">
    <source>
        <dbReference type="Proteomes" id="UP000499080"/>
    </source>
</evidence>
<keyword evidence="3" id="KW-0235">DNA replication</keyword>
<dbReference type="Proteomes" id="UP000499080">
    <property type="component" value="Unassembled WGS sequence"/>
</dbReference>
<keyword evidence="4" id="KW-0540">Nuclease</keyword>
<evidence type="ECO:0000256" key="6">
    <source>
        <dbReference type="ARBA" id="ARBA00022741"/>
    </source>
</evidence>
<comment type="caution">
    <text evidence="12">The sequence shown here is derived from an EMBL/GenBank/DDBJ whole genome shotgun (WGS) entry which is preliminary data.</text>
</comment>
<keyword evidence="13" id="KW-1185">Reference proteome</keyword>
<dbReference type="Pfam" id="PF02407">
    <property type="entry name" value="Viral_Rep"/>
    <property type="match status" value="1"/>
</dbReference>
<dbReference type="GO" id="GO:0046872">
    <property type="term" value="F:metal ion binding"/>
    <property type="evidence" value="ECO:0007669"/>
    <property type="project" value="UniProtKB-KW"/>
</dbReference>